<evidence type="ECO:0000256" key="1">
    <source>
        <dbReference type="SAM" id="MobiDB-lite"/>
    </source>
</evidence>
<dbReference type="Proteomes" id="UP000006620">
    <property type="component" value="Chromosome"/>
</dbReference>
<reference evidence="3" key="1">
    <citation type="submission" date="2011-06" db="EMBL/GenBank/DDBJ databases">
        <title>Complete genome sequence of Paenibacillus mucilaginosus KNP414.</title>
        <authorList>
            <person name="Wang J."/>
            <person name="Hu S."/>
            <person name="Hu X."/>
            <person name="Zhang B."/>
            <person name="Dong D."/>
            <person name="Zhang S."/>
            <person name="Zhao K."/>
            <person name="Wu D."/>
        </authorList>
    </citation>
    <scope>NUCLEOTIDE SEQUENCE [LARGE SCALE GENOMIC DNA]</scope>
    <source>
        <strain evidence="3">KNP414</strain>
    </source>
</reference>
<evidence type="ECO:0000313" key="2">
    <source>
        <dbReference type="EMBL" id="AEI44085.1"/>
    </source>
</evidence>
<reference evidence="2 3" key="2">
    <citation type="journal article" date="2013" name="Genome Announc.">
        <title>Genome Sequence of Growth-Improving Paenibacillus mucilaginosus Strain KNP414.</title>
        <authorList>
            <person name="Lu J.J."/>
            <person name="Wang J.F."/>
            <person name="Hu X.F."/>
        </authorList>
    </citation>
    <scope>NUCLEOTIDE SEQUENCE [LARGE SCALE GENOMIC DNA]</scope>
    <source>
        <strain evidence="2 3">KNP414</strain>
    </source>
</reference>
<gene>
    <name evidence="2" type="ordered locus">KNP414_05561</name>
</gene>
<protein>
    <submittedName>
        <fullName evidence="2">Uncharacterized protein</fullName>
    </submittedName>
</protein>
<accession>F8FK44</accession>
<organism evidence="2 3">
    <name type="scientific">Paenibacillus mucilaginosus (strain KNP414)</name>
    <dbReference type="NCBI Taxonomy" id="1036673"/>
    <lineage>
        <taxon>Bacteria</taxon>
        <taxon>Bacillati</taxon>
        <taxon>Bacillota</taxon>
        <taxon>Bacilli</taxon>
        <taxon>Bacillales</taxon>
        <taxon>Paenibacillaceae</taxon>
        <taxon>Paenibacillus</taxon>
    </lineage>
</organism>
<dbReference type="AlphaFoldDB" id="F8FK44"/>
<proteinExistence type="predicted"/>
<evidence type="ECO:0000313" key="3">
    <source>
        <dbReference type="Proteomes" id="UP000006620"/>
    </source>
</evidence>
<dbReference type="KEGG" id="pms:KNP414_05561"/>
<feature type="region of interest" description="Disordered" evidence="1">
    <location>
        <begin position="52"/>
        <end position="76"/>
    </location>
</feature>
<dbReference type="EMBL" id="CP002869">
    <property type="protein sequence ID" value="AEI44085.1"/>
    <property type="molecule type" value="Genomic_DNA"/>
</dbReference>
<sequence length="76" mass="8254">MIQKPLCFHFPNGGFHDLTRPHDGQPEHGREACVRKAEQGTHLSSSIRIVSGLAGSRSGSHPVRKAWGKGPGHVSY</sequence>
<name>F8FK44_PAEMK</name>
<dbReference type="HOGENOM" id="CLU_2651038_0_0_9"/>